<protein>
    <recommendedName>
        <fullName evidence="5">MARVEL domain-containing protein</fullName>
    </recommendedName>
</protein>
<comment type="caution">
    <text evidence="3">The sequence shown here is derived from an EMBL/GenBank/DDBJ whole genome shotgun (WGS) entry which is preliminary data.</text>
</comment>
<evidence type="ECO:0008006" key="5">
    <source>
        <dbReference type="Google" id="ProtNLM"/>
    </source>
</evidence>
<reference evidence="3 4" key="1">
    <citation type="journal article" date="2024" name="Commun. Biol.">
        <title>Comparative genomic analysis of thermophilic fungi reveals convergent evolutionary adaptations and gene losses.</title>
        <authorList>
            <person name="Steindorff A.S."/>
            <person name="Aguilar-Pontes M.V."/>
            <person name="Robinson A.J."/>
            <person name="Andreopoulos B."/>
            <person name="LaButti K."/>
            <person name="Kuo A."/>
            <person name="Mondo S."/>
            <person name="Riley R."/>
            <person name="Otillar R."/>
            <person name="Haridas S."/>
            <person name="Lipzen A."/>
            <person name="Grimwood J."/>
            <person name="Schmutz J."/>
            <person name="Clum A."/>
            <person name="Reid I.D."/>
            <person name="Moisan M.C."/>
            <person name="Butler G."/>
            <person name="Nguyen T.T.M."/>
            <person name="Dewar K."/>
            <person name="Conant G."/>
            <person name="Drula E."/>
            <person name="Henrissat B."/>
            <person name="Hansel C."/>
            <person name="Singer S."/>
            <person name="Hutchinson M.I."/>
            <person name="de Vries R.P."/>
            <person name="Natvig D.O."/>
            <person name="Powell A.J."/>
            <person name="Tsang A."/>
            <person name="Grigoriev I.V."/>
        </authorList>
    </citation>
    <scope>NUCLEOTIDE SEQUENCE [LARGE SCALE GENOMIC DNA]</scope>
    <source>
        <strain evidence="3 4">ATCC 24622</strain>
    </source>
</reference>
<evidence type="ECO:0000256" key="1">
    <source>
        <dbReference type="SAM" id="MobiDB-lite"/>
    </source>
</evidence>
<sequence length="773" mass="84415">MASWIGPSNPHLQQRSFLKDSCPSVSLMKLSIFVNSPTRSSFFRQGDEISGHVEIRAHRFKCPPRVSVTLRGRLKVYVALKAGIDLDICPGWVVRTLFNETRELDRPTSVLQDNAEYVCLVPFTFVVPTCASDCAIPAIRDIPCELPPSLKTAASGITIKAEYDVIATLKHGRPCRMPRTARRELLLGSTVCLTALPSCGIGFLPASKLVQQPAPITPAPGHVPPGPVPEYASAAPNTTGIDWLPEYSPAVRLEMLLPEPPILTKGHATPLQLALHVPPEFLRGHGALAPHPYGGGGSPGERHPAPRSGFYVHSVMVQLRQTTSVQLGLIHRRAVETQHLWSVRGLVPVDKERFPIDLGSWKISLIRDVNPTFRSGTVTISHTLEVLAGLSIGLQAQMEELISNDLERHLLHVDRQEQECACLLSLSSLTAPLARQASHTAASQRSITMSEVKSAAAYTTTVENGGPFLVHTPLWVTIVRGFQVFLSFVIIILAGLLIHGLAMDANVFALVCGLFTFIIVGYALITEKAPTCQSAYNIWAVLGLDLLMAIFWLSSMAANAALRAAFVVHVAADCYDDGSTVNAGHCTVYRRAALDRRTPVVTQTGAAEISAIAGLSALNMLLFIASLVYNGHAFRMHYQQRKASGGAGAAESGAGGGFTTGAQQFPQYTEQQQYHSQAYAQPQVPVEQQQQEQQQQQQPYDHTYYDQHYGQAHPQQYQQPPQQQVYQEPEQQLQGYSAPYGHEVPDAYHQQQAYDPHGTPAPHYPPSQPAAPQ</sequence>
<dbReference type="Proteomes" id="UP001586593">
    <property type="component" value="Unassembled WGS sequence"/>
</dbReference>
<gene>
    <name evidence="3" type="ORF">VTK73DRAFT_3101</name>
</gene>
<dbReference type="EMBL" id="JAZHXJ010000194">
    <property type="protein sequence ID" value="KAL1869456.1"/>
    <property type="molecule type" value="Genomic_DNA"/>
</dbReference>
<name>A0ABR3X178_9PEZI</name>
<evidence type="ECO:0000313" key="4">
    <source>
        <dbReference type="Proteomes" id="UP001586593"/>
    </source>
</evidence>
<evidence type="ECO:0000256" key="2">
    <source>
        <dbReference type="SAM" id="Phobius"/>
    </source>
</evidence>
<feature type="compositionally biased region" description="Low complexity" evidence="1">
    <location>
        <begin position="712"/>
        <end position="735"/>
    </location>
</feature>
<keyword evidence="2" id="KW-0812">Transmembrane</keyword>
<proteinExistence type="predicted"/>
<evidence type="ECO:0000313" key="3">
    <source>
        <dbReference type="EMBL" id="KAL1869456.1"/>
    </source>
</evidence>
<feature type="transmembrane region" description="Helical" evidence="2">
    <location>
        <begin position="507"/>
        <end position="525"/>
    </location>
</feature>
<feature type="transmembrane region" description="Helical" evidence="2">
    <location>
        <begin position="537"/>
        <end position="558"/>
    </location>
</feature>
<keyword evidence="2" id="KW-1133">Transmembrane helix</keyword>
<dbReference type="PANTHER" id="PTHR37451">
    <property type="entry name" value="MARVEL DOMAIN"/>
    <property type="match status" value="1"/>
</dbReference>
<keyword evidence="4" id="KW-1185">Reference proteome</keyword>
<keyword evidence="2" id="KW-0472">Membrane</keyword>
<accession>A0ABR3X178</accession>
<organism evidence="3 4">
    <name type="scientific">Phialemonium thermophilum</name>
    <dbReference type="NCBI Taxonomy" id="223376"/>
    <lineage>
        <taxon>Eukaryota</taxon>
        <taxon>Fungi</taxon>
        <taxon>Dikarya</taxon>
        <taxon>Ascomycota</taxon>
        <taxon>Pezizomycotina</taxon>
        <taxon>Sordariomycetes</taxon>
        <taxon>Sordariomycetidae</taxon>
        <taxon>Cephalothecales</taxon>
        <taxon>Cephalothecaceae</taxon>
        <taxon>Phialemonium</taxon>
    </lineage>
</organism>
<dbReference type="PANTHER" id="PTHR37451:SF4">
    <property type="entry name" value="MARVEL DOMAIN-CONTAINING PROTEIN"/>
    <property type="match status" value="1"/>
</dbReference>
<feature type="transmembrane region" description="Helical" evidence="2">
    <location>
        <begin position="482"/>
        <end position="501"/>
    </location>
</feature>
<feature type="region of interest" description="Disordered" evidence="1">
    <location>
        <begin position="712"/>
        <end position="773"/>
    </location>
</feature>
<feature type="compositionally biased region" description="Pro residues" evidence="1">
    <location>
        <begin position="762"/>
        <end position="773"/>
    </location>
</feature>
<feature type="region of interest" description="Disordered" evidence="1">
    <location>
        <begin position="669"/>
        <end position="700"/>
    </location>
</feature>
<feature type="transmembrane region" description="Helical" evidence="2">
    <location>
        <begin position="609"/>
        <end position="629"/>
    </location>
</feature>